<dbReference type="AlphaFoldDB" id="A0A1T3P4T1"/>
<dbReference type="Proteomes" id="UP000190037">
    <property type="component" value="Unassembled WGS sequence"/>
</dbReference>
<dbReference type="InterPro" id="IPR043129">
    <property type="entry name" value="ATPase_NBD"/>
</dbReference>
<dbReference type="STRING" id="159449.B4N89_26185"/>
<dbReference type="PANTHER" id="PTHR43190">
    <property type="entry name" value="N-ACETYL-D-GLUCOSAMINE KINASE"/>
    <property type="match status" value="1"/>
</dbReference>
<keyword evidence="3" id="KW-1185">Reference proteome</keyword>
<organism evidence="2 3">
    <name type="scientific">Embleya scabrispora</name>
    <dbReference type="NCBI Taxonomy" id="159449"/>
    <lineage>
        <taxon>Bacteria</taxon>
        <taxon>Bacillati</taxon>
        <taxon>Actinomycetota</taxon>
        <taxon>Actinomycetes</taxon>
        <taxon>Kitasatosporales</taxon>
        <taxon>Streptomycetaceae</taxon>
        <taxon>Embleya</taxon>
    </lineage>
</organism>
<protein>
    <submittedName>
        <fullName evidence="2">ATPase</fullName>
    </submittedName>
</protein>
<proteinExistence type="predicted"/>
<feature type="domain" description="ATPase BadF/BadG/BcrA/BcrD type" evidence="1">
    <location>
        <begin position="19"/>
        <end position="313"/>
    </location>
</feature>
<gene>
    <name evidence="2" type="ORF">B4N89_26185</name>
</gene>
<dbReference type="EMBL" id="MWQN01000001">
    <property type="protein sequence ID" value="OPC83955.1"/>
    <property type="molecule type" value="Genomic_DNA"/>
</dbReference>
<evidence type="ECO:0000259" key="1">
    <source>
        <dbReference type="Pfam" id="PF01869"/>
    </source>
</evidence>
<evidence type="ECO:0000313" key="2">
    <source>
        <dbReference type="EMBL" id="OPC83955.1"/>
    </source>
</evidence>
<dbReference type="Pfam" id="PF01869">
    <property type="entry name" value="BcrAD_BadFG"/>
    <property type="match status" value="1"/>
</dbReference>
<dbReference type="RefSeq" id="WP_078978251.1">
    <property type="nucleotide sequence ID" value="NZ_MWQN01000001.1"/>
</dbReference>
<dbReference type="PANTHER" id="PTHR43190:SF3">
    <property type="entry name" value="N-ACETYL-D-GLUCOSAMINE KINASE"/>
    <property type="match status" value="1"/>
</dbReference>
<comment type="caution">
    <text evidence="2">The sequence shown here is derived from an EMBL/GenBank/DDBJ whole genome shotgun (WGS) entry which is preliminary data.</text>
</comment>
<accession>A0A1T3P4T1</accession>
<evidence type="ECO:0000313" key="3">
    <source>
        <dbReference type="Proteomes" id="UP000190037"/>
    </source>
</evidence>
<dbReference type="InterPro" id="IPR002731">
    <property type="entry name" value="ATPase_BadF"/>
</dbReference>
<dbReference type="InterPro" id="IPR052519">
    <property type="entry name" value="Euk-type_GlcNAc_Kinase"/>
</dbReference>
<dbReference type="Gene3D" id="3.30.420.40">
    <property type="match status" value="2"/>
</dbReference>
<reference evidence="2 3" key="1">
    <citation type="submission" date="2017-03" db="EMBL/GenBank/DDBJ databases">
        <title>Draft genome sequence of Streptomyces scabrisporus NF3, endophyte isolated from Amphipterygium adstringens.</title>
        <authorList>
            <person name="Vazquez M."/>
            <person name="Ceapa C.D."/>
            <person name="Rodriguez Luna D."/>
            <person name="Sanchez Esquivel S."/>
        </authorList>
    </citation>
    <scope>NUCLEOTIDE SEQUENCE [LARGE SCALE GENOMIC DNA]</scope>
    <source>
        <strain evidence="2 3">NF3</strain>
    </source>
</reference>
<dbReference type="SUPFAM" id="SSF53067">
    <property type="entry name" value="Actin-like ATPase domain"/>
    <property type="match status" value="2"/>
</dbReference>
<name>A0A1T3P4T1_9ACTN</name>
<sequence>MGAVTGDASPPPAPAVLAIDAGNSKTDVAVVDADGRVWGRARGPGYKPYVLGHEAAAEAVAELVEEVLRAAAGVGPVEHVAAYLANIDLPVEELRLRKEFEDRGWSRTVTVGNDTFAVLRSGTDAPRGVAVVCGAGINCVGLLPDGRTARFPALGRMTGDWGGGIGLMEEVMWSSVRAEDGRGPATALAAATSEHFGLPSATAVAEAVHLGELPAERLHELVPLLFRVAEAGDPVAGEVVERQAAEIAVLAVTALGRLDLLGEAADVVLGGGVLAAEPPLLMAAVARRVLGVAPRAVLKVASDPPVVGAALLGLDRLRGEGRAPVDEDGAAERRLREGWSAGVG</sequence>